<evidence type="ECO:0000313" key="7">
    <source>
        <dbReference type="EMBL" id="GAN32893.1"/>
    </source>
</evidence>
<proteinExistence type="predicted"/>
<protein>
    <recommendedName>
        <fullName evidence="6">type II site-specific deoxyribonuclease</fullName>
        <ecNumber evidence="6">3.1.21.4</ecNumber>
    </recommendedName>
</protein>
<evidence type="ECO:0000256" key="5">
    <source>
        <dbReference type="ARBA" id="ARBA00093760"/>
    </source>
</evidence>
<sequence>MKISINQKSIINRIITELTNGYSKPDLNQENDECSIREIPTMDATDFIADVYFQDDEQIVCIELKTVKPNKGVFKVEKEKVLEAKIALKNIYPDKVIRYFLAFPFDPLSDTPTGYDKQRFMDYCVGFRKYFSENEFLLASELWDFLSGDTDTMQQLIDIINRIATPQFAEKYEFLNNSTNKTTGKNDYIQYLTEWNLISEIELISNKTSISQKVKNNNRLTRKFNQSIFKDGEYNVERMIELKSLIV</sequence>
<evidence type="ECO:0000256" key="1">
    <source>
        <dbReference type="ARBA" id="ARBA00022722"/>
    </source>
</evidence>
<evidence type="ECO:0000256" key="3">
    <source>
        <dbReference type="ARBA" id="ARBA00022759"/>
    </source>
</evidence>
<evidence type="ECO:0000256" key="2">
    <source>
        <dbReference type="ARBA" id="ARBA00022747"/>
    </source>
</evidence>
<keyword evidence="1" id="KW-0540">Nuclease</keyword>
<gene>
    <name evidence="7" type="ORF">BROSI_A1408</name>
</gene>
<reference evidence="8" key="1">
    <citation type="journal article" date="2015" name="Genome Announc.">
        <title>Draft Genome Sequence of an Anaerobic Ammonium-Oxidizing Bacterium, "Candidatus Brocadia sinica".</title>
        <authorList>
            <person name="Oshiki M."/>
            <person name="Shinyako-Hata K."/>
            <person name="Satoh H."/>
            <person name="Okabe S."/>
        </authorList>
    </citation>
    <scope>NUCLEOTIDE SEQUENCE [LARGE SCALE GENOMIC DNA]</scope>
    <source>
        <strain evidence="8">JPN1</strain>
    </source>
</reference>
<accession>A0ABQ0JVZ1</accession>
<dbReference type="InterPro" id="IPR019045">
    <property type="entry name" value="Restrct_endonuc_II_HinfI"/>
</dbReference>
<evidence type="ECO:0000256" key="4">
    <source>
        <dbReference type="ARBA" id="ARBA00022801"/>
    </source>
</evidence>
<comment type="caution">
    <text evidence="7">The sequence shown here is derived from an EMBL/GenBank/DDBJ whole genome shotgun (WGS) entry which is preliminary data.</text>
</comment>
<dbReference type="EC" id="3.1.21.4" evidence="6"/>
<evidence type="ECO:0000256" key="6">
    <source>
        <dbReference type="ARBA" id="ARBA00093790"/>
    </source>
</evidence>
<organism evidence="7 8">
    <name type="scientific">Candidatus Brocadia sinica JPN1</name>
    <dbReference type="NCBI Taxonomy" id="1197129"/>
    <lineage>
        <taxon>Bacteria</taxon>
        <taxon>Pseudomonadati</taxon>
        <taxon>Planctomycetota</taxon>
        <taxon>Candidatus Brocadiia</taxon>
        <taxon>Candidatus Brocadiales</taxon>
        <taxon>Candidatus Brocadiaceae</taxon>
        <taxon>Candidatus Brocadia</taxon>
    </lineage>
</organism>
<evidence type="ECO:0000313" key="8">
    <source>
        <dbReference type="Proteomes" id="UP000032309"/>
    </source>
</evidence>
<dbReference type="Pfam" id="PF09520">
    <property type="entry name" value="RE_TdeIII"/>
    <property type="match status" value="1"/>
</dbReference>
<dbReference type="EMBL" id="BAFN01000001">
    <property type="protein sequence ID" value="GAN32893.1"/>
    <property type="molecule type" value="Genomic_DNA"/>
</dbReference>
<keyword evidence="3" id="KW-0255">Endonuclease</keyword>
<keyword evidence="8" id="KW-1185">Reference proteome</keyword>
<keyword evidence="2" id="KW-0680">Restriction system</keyword>
<dbReference type="Proteomes" id="UP000032309">
    <property type="component" value="Unassembled WGS sequence"/>
</dbReference>
<name>A0ABQ0JVZ1_9BACT</name>
<keyword evidence="4" id="KW-0378">Hydrolase</keyword>
<comment type="catalytic activity">
    <reaction evidence="5">
        <text>Endonucleolytic cleavage of DNA to give specific double-stranded fragments with terminal 5'-phosphates.</text>
        <dbReference type="EC" id="3.1.21.4"/>
    </reaction>
</comment>